<evidence type="ECO:0000256" key="3">
    <source>
        <dbReference type="ARBA" id="ARBA00022473"/>
    </source>
</evidence>
<dbReference type="InterPro" id="IPR006212">
    <property type="entry name" value="Furin_repeat"/>
</dbReference>
<dbReference type="Proteomes" id="UP000694404">
    <property type="component" value="Unplaced"/>
</dbReference>
<organism evidence="16 17">
    <name type="scientific">Chelonoidis abingdonii</name>
    <name type="common">Abingdon island giant tortoise</name>
    <name type="synonym">Testudo abingdonii</name>
    <dbReference type="NCBI Taxonomy" id="106734"/>
    <lineage>
        <taxon>Eukaryota</taxon>
        <taxon>Metazoa</taxon>
        <taxon>Chordata</taxon>
        <taxon>Craniata</taxon>
        <taxon>Vertebrata</taxon>
        <taxon>Euteleostomi</taxon>
        <taxon>Archelosauria</taxon>
        <taxon>Testudinata</taxon>
        <taxon>Testudines</taxon>
        <taxon>Cryptodira</taxon>
        <taxon>Durocryptodira</taxon>
        <taxon>Testudinoidea</taxon>
        <taxon>Testudinidae</taxon>
        <taxon>Chelonoidis</taxon>
    </lineage>
</organism>
<dbReference type="InterPro" id="IPR036383">
    <property type="entry name" value="TSP1_rpt_sf"/>
</dbReference>
<reference evidence="16" key="2">
    <citation type="submission" date="2025-09" db="UniProtKB">
        <authorList>
            <consortium name="Ensembl"/>
        </authorList>
    </citation>
    <scope>IDENTIFICATION</scope>
</reference>
<keyword evidence="17" id="KW-1185">Reference proteome</keyword>
<feature type="domain" description="R-spondin Fu-CRD" evidence="15">
    <location>
        <begin position="43"/>
        <end position="144"/>
    </location>
</feature>
<dbReference type="PROSITE" id="PS50092">
    <property type="entry name" value="TSP1"/>
    <property type="match status" value="1"/>
</dbReference>
<dbReference type="FunFam" id="2.20.100.10:FF:000028">
    <property type="entry name" value="R-spondin 2"/>
    <property type="match status" value="1"/>
</dbReference>
<protein>
    <recommendedName>
        <fullName evidence="11">R-spondin-2</fullName>
    </recommendedName>
    <alternativeName>
        <fullName evidence="12">Roof plate-specific spondin-2</fullName>
    </alternativeName>
</protein>
<evidence type="ECO:0000256" key="13">
    <source>
        <dbReference type="SAM" id="MobiDB-lite"/>
    </source>
</evidence>
<feature type="region of interest" description="Disordered" evidence="13">
    <location>
        <begin position="209"/>
        <end position="229"/>
    </location>
</feature>
<dbReference type="InterPro" id="IPR000884">
    <property type="entry name" value="TSP1_rpt"/>
</dbReference>
<dbReference type="Ensembl" id="ENSCABT00000025266.1">
    <property type="protein sequence ID" value="ENSCABP00000023063.1"/>
    <property type="gene ID" value="ENSCABG00000016984.1"/>
</dbReference>
<dbReference type="AlphaFoldDB" id="A0A8C0IVX3"/>
<evidence type="ECO:0000259" key="15">
    <source>
        <dbReference type="Pfam" id="PF15913"/>
    </source>
</evidence>
<dbReference type="GO" id="GO:0005576">
    <property type="term" value="C:extracellular region"/>
    <property type="evidence" value="ECO:0007669"/>
    <property type="project" value="UniProtKB-SubCell"/>
</dbReference>
<dbReference type="GO" id="GO:0030177">
    <property type="term" value="P:positive regulation of Wnt signaling pathway"/>
    <property type="evidence" value="ECO:0007669"/>
    <property type="project" value="Ensembl"/>
</dbReference>
<dbReference type="InterPro" id="IPR051514">
    <property type="entry name" value="R-spondin"/>
</dbReference>
<evidence type="ECO:0000313" key="16">
    <source>
        <dbReference type="Ensembl" id="ENSCABP00000023063.1"/>
    </source>
</evidence>
<dbReference type="GO" id="GO:0035878">
    <property type="term" value="P:nail development"/>
    <property type="evidence" value="ECO:0007669"/>
    <property type="project" value="Ensembl"/>
</dbReference>
<dbReference type="GO" id="GO:0016055">
    <property type="term" value="P:Wnt signaling pathway"/>
    <property type="evidence" value="ECO:0007669"/>
    <property type="project" value="UniProtKB-KW"/>
</dbReference>
<reference evidence="16" key="1">
    <citation type="submission" date="2025-08" db="UniProtKB">
        <authorList>
            <consortium name="Ensembl"/>
        </authorList>
    </citation>
    <scope>IDENTIFICATION</scope>
</reference>
<evidence type="ECO:0000256" key="7">
    <source>
        <dbReference type="ARBA" id="ARBA00022687"/>
    </source>
</evidence>
<comment type="subcellular location">
    <subcellularLocation>
        <location evidence="1">Secreted</location>
    </subcellularLocation>
</comment>
<gene>
    <name evidence="16" type="primary">RSPO4</name>
</gene>
<dbReference type="GeneTree" id="ENSGT00940000160937"/>
<dbReference type="SUPFAM" id="SSF82895">
    <property type="entry name" value="TSP-1 type 1 repeat"/>
    <property type="match status" value="1"/>
</dbReference>
<dbReference type="PANTHER" id="PTHR46987">
    <property type="entry name" value="NEUROHYPOPHYSIAL HORMONES, N-TERMINAL DOMAIN CONTAINING PROTEIN"/>
    <property type="match status" value="1"/>
</dbReference>
<keyword evidence="10" id="KW-0325">Glycoprotein</keyword>
<proteinExistence type="inferred from homology"/>
<accession>A0A8C0IVX3</accession>
<dbReference type="Gene3D" id="2.10.220.10">
    <property type="entry name" value="Hormone Receptor, Insulin-like Growth Factor Receptor 1, Chain A, domain 2"/>
    <property type="match status" value="1"/>
</dbReference>
<evidence type="ECO:0000256" key="8">
    <source>
        <dbReference type="ARBA" id="ARBA00022729"/>
    </source>
</evidence>
<dbReference type="InterPro" id="IPR043601">
    <property type="entry name" value="Rspo_Fu-CRD_dom"/>
</dbReference>
<evidence type="ECO:0000313" key="17">
    <source>
        <dbReference type="Proteomes" id="UP000694404"/>
    </source>
</evidence>
<evidence type="ECO:0000256" key="5">
    <source>
        <dbReference type="ARBA" id="ARBA00022606"/>
    </source>
</evidence>
<dbReference type="SMART" id="SM00261">
    <property type="entry name" value="FU"/>
    <property type="match status" value="2"/>
</dbReference>
<evidence type="ECO:0000256" key="4">
    <source>
        <dbReference type="ARBA" id="ARBA00022525"/>
    </source>
</evidence>
<evidence type="ECO:0000256" key="1">
    <source>
        <dbReference type="ARBA" id="ARBA00004613"/>
    </source>
</evidence>
<dbReference type="GO" id="GO:0008201">
    <property type="term" value="F:heparin binding"/>
    <property type="evidence" value="ECO:0007669"/>
    <property type="project" value="UniProtKB-KW"/>
</dbReference>
<dbReference type="Gene3D" id="2.20.100.10">
    <property type="entry name" value="Thrombospondin type-1 (TSP1) repeat"/>
    <property type="match status" value="1"/>
</dbReference>
<evidence type="ECO:0000256" key="6">
    <source>
        <dbReference type="ARBA" id="ARBA00022674"/>
    </source>
</evidence>
<keyword evidence="3" id="KW-0217">Developmental protein</keyword>
<keyword evidence="6" id="KW-0358">Heparin-binding</keyword>
<name>A0A8C0IVX3_CHEAB</name>
<dbReference type="FunFam" id="2.10.220.10:FF:000012">
    <property type="entry name" value="R-spondin 4"/>
    <property type="match status" value="1"/>
</dbReference>
<evidence type="ECO:0000256" key="9">
    <source>
        <dbReference type="ARBA" id="ARBA00023157"/>
    </source>
</evidence>
<evidence type="ECO:0000256" key="11">
    <source>
        <dbReference type="ARBA" id="ARBA00074432"/>
    </source>
</evidence>
<evidence type="ECO:0000256" key="10">
    <source>
        <dbReference type="ARBA" id="ARBA00023180"/>
    </source>
</evidence>
<keyword evidence="5" id="KW-0716">Sensory transduction</keyword>
<keyword evidence="4" id="KW-0964">Secreted</keyword>
<evidence type="ECO:0000256" key="14">
    <source>
        <dbReference type="SAM" id="SignalP"/>
    </source>
</evidence>
<feature type="signal peptide" evidence="14">
    <location>
        <begin position="1"/>
        <end position="15"/>
    </location>
</feature>
<keyword evidence="7" id="KW-0879">Wnt signaling pathway</keyword>
<evidence type="ECO:0000256" key="12">
    <source>
        <dbReference type="ARBA" id="ARBA00075541"/>
    </source>
</evidence>
<feature type="chain" id="PRO_5034297032" description="R-spondin-2" evidence="14">
    <location>
        <begin position="16"/>
        <end position="273"/>
    </location>
</feature>
<comment type="similarity">
    <text evidence="2">Belongs to the R-spondin family.</text>
</comment>
<dbReference type="InterPro" id="IPR009030">
    <property type="entry name" value="Growth_fac_rcpt_cys_sf"/>
</dbReference>
<dbReference type="SUPFAM" id="SSF57184">
    <property type="entry name" value="Growth factor receptor domain"/>
    <property type="match status" value="1"/>
</dbReference>
<keyword evidence="9" id="KW-1015">Disulfide bond</keyword>
<evidence type="ECO:0000256" key="2">
    <source>
        <dbReference type="ARBA" id="ARBA00007308"/>
    </source>
</evidence>
<dbReference type="PANTHER" id="PTHR46987:SF6">
    <property type="entry name" value="R-SPONDIN-4"/>
    <property type="match status" value="1"/>
</dbReference>
<sequence>MTFLWFFTLQKMTCTFRTLCCSCLYGYCMQTHAAAGAGLFENCTGCVMCSEDNGCIACQQRLFLLIWRDGIRQYGACVHACPPGYFGLRGQEVNRCTKCRSPSCESCFSKDFCMKCKEKFYLHKGKCFSMCPPNTTAQASTRECQEMCEMGPWSEWSLCSNEGRTCGCKWGSKTRTREVIRSTREEAVPCPALLESRKCRMRKHCPGGEEWGKEKKKQTPSQESRCRERKGRELGTILCSPWIRNPMETNSQATGLPCQSFRHRHKLTPWFRE</sequence>
<dbReference type="SMART" id="SM00209">
    <property type="entry name" value="TSP1"/>
    <property type="match status" value="1"/>
</dbReference>
<keyword evidence="8 14" id="KW-0732">Signal</keyword>
<dbReference type="Pfam" id="PF15913">
    <property type="entry name" value="Furin-like_2"/>
    <property type="match status" value="1"/>
</dbReference>
<dbReference type="CDD" id="cd00064">
    <property type="entry name" value="FU"/>
    <property type="match status" value="1"/>
</dbReference>